<evidence type="ECO:0000313" key="17">
    <source>
        <dbReference type="EMBL" id="ONK81769.1"/>
    </source>
</evidence>
<dbReference type="PROSITE" id="PS00108">
    <property type="entry name" value="PROTEIN_KINASE_ST"/>
    <property type="match status" value="1"/>
</dbReference>
<keyword evidence="18" id="KW-1185">Reference proteome</keyword>
<evidence type="ECO:0000256" key="2">
    <source>
        <dbReference type="ARBA" id="ARBA00022527"/>
    </source>
</evidence>
<comment type="similarity">
    <text evidence="13">Belongs to the protein kinase superfamily.</text>
</comment>
<feature type="binding site" evidence="12">
    <location>
        <position position="124"/>
    </location>
    <ligand>
        <name>ATP</name>
        <dbReference type="ChEBI" id="CHEBI:30616"/>
    </ligand>
</feature>
<evidence type="ECO:0000259" key="16">
    <source>
        <dbReference type="PROSITE" id="PS50011"/>
    </source>
</evidence>
<evidence type="ECO:0000256" key="3">
    <source>
        <dbReference type="ARBA" id="ARBA00022679"/>
    </source>
</evidence>
<dbReference type="InterPro" id="IPR000719">
    <property type="entry name" value="Prot_kinase_dom"/>
</dbReference>
<dbReference type="GO" id="GO:0004674">
    <property type="term" value="F:protein serine/threonine kinase activity"/>
    <property type="evidence" value="ECO:0007669"/>
    <property type="project" value="UniProtKB-KW"/>
</dbReference>
<dbReference type="InterPro" id="IPR017441">
    <property type="entry name" value="Protein_kinase_ATP_BS"/>
</dbReference>
<dbReference type="SMART" id="SM00220">
    <property type="entry name" value="S_TKc"/>
    <property type="match status" value="1"/>
</dbReference>
<dbReference type="OMA" id="ITICCLG"/>
<dbReference type="Gene3D" id="1.10.510.10">
    <property type="entry name" value="Transferase(Phosphotransferase) domain 1"/>
    <property type="match status" value="1"/>
</dbReference>
<keyword evidence="4 15" id="KW-0812">Transmembrane</keyword>
<keyword evidence="6 12" id="KW-0547">Nucleotide-binding</keyword>
<evidence type="ECO:0000256" key="11">
    <source>
        <dbReference type="ARBA" id="ARBA00023180"/>
    </source>
</evidence>
<dbReference type="PROSITE" id="PS50011">
    <property type="entry name" value="PROTEIN_KINASE_DOM"/>
    <property type="match status" value="1"/>
</dbReference>
<feature type="compositionally biased region" description="Basic and acidic residues" evidence="14">
    <location>
        <begin position="479"/>
        <end position="490"/>
    </location>
</feature>
<evidence type="ECO:0000256" key="7">
    <source>
        <dbReference type="ARBA" id="ARBA00022777"/>
    </source>
</evidence>
<feature type="region of interest" description="Disordered" evidence="14">
    <location>
        <begin position="463"/>
        <end position="490"/>
    </location>
</feature>
<dbReference type="Gene3D" id="3.30.200.20">
    <property type="entry name" value="Phosphorylase Kinase, domain 1"/>
    <property type="match status" value="2"/>
</dbReference>
<evidence type="ECO:0000256" key="14">
    <source>
        <dbReference type="SAM" id="MobiDB-lite"/>
    </source>
</evidence>
<protein>
    <recommendedName>
        <fullName evidence="16">Protein kinase domain-containing protein</fullName>
    </recommendedName>
</protein>
<keyword evidence="5" id="KW-0732">Signal</keyword>
<dbReference type="Gramene" id="ONK81769">
    <property type="protein sequence ID" value="ONK81769"/>
    <property type="gene ID" value="A4U43_C01F32690"/>
</dbReference>
<dbReference type="InterPro" id="IPR008271">
    <property type="entry name" value="Ser/Thr_kinase_AS"/>
</dbReference>
<dbReference type="SUPFAM" id="SSF56112">
    <property type="entry name" value="Protein kinase-like (PK-like)"/>
    <property type="match status" value="2"/>
</dbReference>
<gene>
    <name evidence="17" type="ORF">A4U43_C01F32690</name>
</gene>
<dbReference type="GO" id="GO:0005524">
    <property type="term" value="F:ATP binding"/>
    <property type="evidence" value="ECO:0007669"/>
    <property type="project" value="UniProtKB-UniRule"/>
</dbReference>
<comment type="subcellular location">
    <subcellularLocation>
        <location evidence="1">Membrane</location>
        <topology evidence="1">Single-pass type I membrane protein</topology>
    </subcellularLocation>
</comment>
<dbReference type="GO" id="GO:0016020">
    <property type="term" value="C:membrane"/>
    <property type="evidence" value="ECO:0007669"/>
    <property type="project" value="UniProtKB-SubCell"/>
</dbReference>
<evidence type="ECO:0000256" key="6">
    <source>
        <dbReference type="ARBA" id="ARBA00022741"/>
    </source>
</evidence>
<dbReference type="Proteomes" id="UP000243459">
    <property type="component" value="Chromosome 1"/>
</dbReference>
<evidence type="ECO:0000256" key="4">
    <source>
        <dbReference type="ARBA" id="ARBA00022692"/>
    </source>
</evidence>
<dbReference type="Pfam" id="PF00069">
    <property type="entry name" value="Pkinase"/>
    <property type="match status" value="1"/>
</dbReference>
<sequence length="490" mass="53859">MIDQHSGISIGTASFLIGSLLFILLFRRQKISYGLFSWKKKAKHAQTIEAFLKKYHSLATKRYTYSDIKKITKSFSEKLGQGGYGSVYKGKLFDGNLVAEKLGQGGYGSVYKGKLFDGNLVAVKVLDETKSNGEDFINEVAAIGNTSHINIVTLRGFCVDGPKRALIYDFMPNGSLEKYICSMKNPTGEASIGWEKLYEIVVGIARGLEYLHRGCNNRIVHFDIKPHNILLDEDFCPKIADFGMSKLCPPKQSIVSMYGFRGTPGYIAPEVWSRSFGVVSSKSDVYSYGMMILHIFEGKNSTNTRFESNSEAYFPQSIYQHIDNGDYLQEIGVTNETEEIARKMMIVGFWCIQTMPDDRPTMTRVVDMLEGDTDELSIPQKPVLASPLDSIPGLRACRVAEQTARSALKVIGVESVGSSAEVVRLGAERSGGLRGHARAVSSGGARGLAATWGRSVADCAASAEASGSRSRCEEEDGGDDRREGEKERGE</sequence>
<organism evidence="17 18">
    <name type="scientific">Asparagus officinalis</name>
    <name type="common">Garden asparagus</name>
    <dbReference type="NCBI Taxonomy" id="4686"/>
    <lineage>
        <taxon>Eukaryota</taxon>
        <taxon>Viridiplantae</taxon>
        <taxon>Streptophyta</taxon>
        <taxon>Embryophyta</taxon>
        <taxon>Tracheophyta</taxon>
        <taxon>Spermatophyta</taxon>
        <taxon>Magnoliopsida</taxon>
        <taxon>Liliopsida</taxon>
        <taxon>Asparagales</taxon>
        <taxon>Asparagaceae</taxon>
        <taxon>Asparagoideae</taxon>
        <taxon>Asparagus</taxon>
    </lineage>
</organism>
<dbReference type="PROSITE" id="PS00107">
    <property type="entry name" value="PROTEIN_KINASE_ATP"/>
    <property type="match status" value="1"/>
</dbReference>
<keyword evidence="10 15" id="KW-0472">Membrane</keyword>
<accession>A0A5P1FWQ2</accession>
<dbReference type="PANTHER" id="PTHR27009">
    <property type="entry name" value="RUST RESISTANCE KINASE LR10-RELATED"/>
    <property type="match status" value="1"/>
</dbReference>
<evidence type="ECO:0000313" key="18">
    <source>
        <dbReference type="Proteomes" id="UP000243459"/>
    </source>
</evidence>
<evidence type="ECO:0000256" key="8">
    <source>
        <dbReference type="ARBA" id="ARBA00022840"/>
    </source>
</evidence>
<evidence type="ECO:0000256" key="5">
    <source>
        <dbReference type="ARBA" id="ARBA00022729"/>
    </source>
</evidence>
<evidence type="ECO:0000256" key="10">
    <source>
        <dbReference type="ARBA" id="ARBA00023136"/>
    </source>
</evidence>
<proteinExistence type="inferred from homology"/>
<dbReference type="FunFam" id="1.10.510.10:FF:000590">
    <property type="entry name" value="PR5-like receptor kinase"/>
    <property type="match status" value="1"/>
</dbReference>
<evidence type="ECO:0000256" key="12">
    <source>
        <dbReference type="PROSITE-ProRule" id="PRU10141"/>
    </source>
</evidence>
<keyword evidence="2 13" id="KW-0723">Serine/threonine-protein kinase</keyword>
<evidence type="ECO:0000256" key="15">
    <source>
        <dbReference type="SAM" id="Phobius"/>
    </source>
</evidence>
<keyword evidence="8 12" id="KW-0067">ATP-binding</keyword>
<dbReference type="InterPro" id="IPR045874">
    <property type="entry name" value="LRK10/LRL21-25-like"/>
</dbReference>
<keyword evidence="3" id="KW-0808">Transferase</keyword>
<name>A0A5P1FWQ2_ASPOF</name>
<keyword evidence="11" id="KW-0325">Glycoprotein</keyword>
<evidence type="ECO:0000256" key="9">
    <source>
        <dbReference type="ARBA" id="ARBA00022989"/>
    </source>
</evidence>
<dbReference type="EMBL" id="CM007381">
    <property type="protein sequence ID" value="ONK81769.1"/>
    <property type="molecule type" value="Genomic_DNA"/>
</dbReference>
<evidence type="ECO:0000256" key="13">
    <source>
        <dbReference type="RuleBase" id="RU000304"/>
    </source>
</evidence>
<feature type="domain" description="Protein kinase" evidence="16">
    <location>
        <begin position="96"/>
        <end position="384"/>
    </location>
</feature>
<keyword evidence="9 15" id="KW-1133">Transmembrane helix</keyword>
<reference evidence="18" key="1">
    <citation type="journal article" date="2017" name="Nat. Commun.">
        <title>The asparagus genome sheds light on the origin and evolution of a young Y chromosome.</title>
        <authorList>
            <person name="Harkess A."/>
            <person name="Zhou J."/>
            <person name="Xu C."/>
            <person name="Bowers J.E."/>
            <person name="Van der Hulst R."/>
            <person name="Ayyampalayam S."/>
            <person name="Mercati F."/>
            <person name="Riccardi P."/>
            <person name="McKain M.R."/>
            <person name="Kakrana A."/>
            <person name="Tang H."/>
            <person name="Ray J."/>
            <person name="Groenendijk J."/>
            <person name="Arikit S."/>
            <person name="Mathioni S.M."/>
            <person name="Nakano M."/>
            <person name="Shan H."/>
            <person name="Telgmann-Rauber A."/>
            <person name="Kanno A."/>
            <person name="Yue Z."/>
            <person name="Chen H."/>
            <person name="Li W."/>
            <person name="Chen Y."/>
            <person name="Xu X."/>
            <person name="Zhang Y."/>
            <person name="Luo S."/>
            <person name="Chen H."/>
            <person name="Gao J."/>
            <person name="Mao Z."/>
            <person name="Pires J.C."/>
            <person name="Luo M."/>
            <person name="Kudrna D."/>
            <person name="Wing R.A."/>
            <person name="Meyers B.C."/>
            <person name="Yi K."/>
            <person name="Kong H."/>
            <person name="Lavrijsen P."/>
            <person name="Sunseri F."/>
            <person name="Falavigna A."/>
            <person name="Ye Y."/>
            <person name="Leebens-Mack J.H."/>
            <person name="Chen G."/>
        </authorList>
    </citation>
    <scope>NUCLEOTIDE SEQUENCE [LARGE SCALE GENOMIC DNA]</scope>
    <source>
        <strain evidence="18">cv. DH0086</strain>
    </source>
</reference>
<evidence type="ECO:0000256" key="1">
    <source>
        <dbReference type="ARBA" id="ARBA00004479"/>
    </source>
</evidence>
<dbReference type="AlphaFoldDB" id="A0A5P1FWQ2"/>
<dbReference type="InterPro" id="IPR011009">
    <property type="entry name" value="Kinase-like_dom_sf"/>
</dbReference>
<keyword evidence="7" id="KW-0418">Kinase</keyword>
<feature type="transmembrane region" description="Helical" evidence="15">
    <location>
        <begin position="6"/>
        <end position="26"/>
    </location>
</feature>